<dbReference type="RefSeq" id="WP_175232934.1">
    <property type="nucleotide sequence ID" value="NZ_CADIKH010000105.1"/>
</dbReference>
<dbReference type="EMBL" id="CADIKH010000105">
    <property type="protein sequence ID" value="CAB3774277.1"/>
    <property type="molecule type" value="Genomic_DNA"/>
</dbReference>
<proteinExistence type="predicted"/>
<evidence type="ECO:0000313" key="2">
    <source>
        <dbReference type="Proteomes" id="UP000494363"/>
    </source>
</evidence>
<reference evidence="1 2" key="1">
    <citation type="submission" date="2020-04" db="EMBL/GenBank/DDBJ databases">
        <authorList>
            <person name="De Canck E."/>
        </authorList>
    </citation>
    <scope>NUCLEOTIDE SEQUENCE [LARGE SCALE GENOMIC DNA]</scope>
    <source>
        <strain evidence="1 2">LMG 29542</strain>
    </source>
</reference>
<accession>A0A6J5FA23</accession>
<keyword evidence="2" id="KW-1185">Reference proteome</keyword>
<sequence>MSDGLDVSPLEGDDDPGVDPVALERTAQRAATDLQRVVARIARPYLRLLHQGKLGHWVPAPTWRLLVDIEEQAFADPGFQGRHAAAIRNGFARLADSRLTGPDLDARVDWQHDDDPLPAVYAIMRALVHEFGADASSNRNPD</sequence>
<dbReference type="Pfam" id="PF10616">
    <property type="entry name" value="DUF2471"/>
    <property type="match status" value="1"/>
</dbReference>
<dbReference type="InterPro" id="IPR018894">
    <property type="entry name" value="DUF2471"/>
</dbReference>
<evidence type="ECO:0008006" key="3">
    <source>
        <dbReference type="Google" id="ProtNLM"/>
    </source>
</evidence>
<dbReference type="AlphaFoldDB" id="A0A6J5FA23"/>
<gene>
    <name evidence="1" type="ORF">LMG29542_07687</name>
</gene>
<dbReference type="Proteomes" id="UP000494363">
    <property type="component" value="Unassembled WGS sequence"/>
</dbReference>
<evidence type="ECO:0000313" key="1">
    <source>
        <dbReference type="EMBL" id="CAB3774277.1"/>
    </source>
</evidence>
<name>A0A6J5FA23_9BURK</name>
<protein>
    <recommendedName>
        <fullName evidence="3">DUF2471 domain-containing protein</fullName>
    </recommendedName>
</protein>
<organism evidence="1 2">
    <name type="scientific">Paraburkholderia humisilvae</name>
    <dbReference type="NCBI Taxonomy" id="627669"/>
    <lineage>
        <taxon>Bacteria</taxon>
        <taxon>Pseudomonadati</taxon>
        <taxon>Pseudomonadota</taxon>
        <taxon>Betaproteobacteria</taxon>
        <taxon>Burkholderiales</taxon>
        <taxon>Burkholderiaceae</taxon>
        <taxon>Paraburkholderia</taxon>
    </lineage>
</organism>